<keyword evidence="9 14" id="KW-0798">TonB box</keyword>
<feature type="signal peptide" evidence="15">
    <location>
        <begin position="1"/>
        <end position="22"/>
    </location>
</feature>
<keyword evidence="11 12" id="KW-0998">Cell outer membrane</keyword>
<reference evidence="18 19" key="1">
    <citation type="submission" date="2018-11" db="EMBL/GenBank/DDBJ databases">
        <title>Draft genome analysis of Rheinheimera mesophila isolated from an industrial waste site.</title>
        <authorList>
            <person name="Yu Q."/>
            <person name="Qi Y."/>
            <person name="Zhang H."/>
            <person name="Lu Y."/>
            <person name="Pu J."/>
        </authorList>
    </citation>
    <scope>NUCLEOTIDE SEQUENCE [LARGE SCALE GENOMIC DNA]</scope>
    <source>
        <strain evidence="18 19">IITR13</strain>
    </source>
</reference>
<evidence type="ECO:0000313" key="19">
    <source>
        <dbReference type="Proteomes" id="UP000276260"/>
    </source>
</evidence>
<keyword evidence="7" id="KW-0408">Iron</keyword>
<dbReference type="GO" id="GO:0006826">
    <property type="term" value="P:iron ion transport"/>
    <property type="evidence" value="ECO:0007669"/>
    <property type="project" value="UniProtKB-KW"/>
</dbReference>
<comment type="similarity">
    <text evidence="12 14">Belongs to the TonB-dependent receptor family.</text>
</comment>
<evidence type="ECO:0000259" key="17">
    <source>
        <dbReference type="Pfam" id="PF07715"/>
    </source>
</evidence>
<keyword evidence="8" id="KW-0406">Ion transport</keyword>
<evidence type="ECO:0000256" key="1">
    <source>
        <dbReference type="ARBA" id="ARBA00004571"/>
    </source>
</evidence>
<proteinExistence type="inferred from homology"/>
<dbReference type="InterPro" id="IPR037066">
    <property type="entry name" value="Plug_dom_sf"/>
</dbReference>
<evidence type="ECO:0000256" key="9">
    <source>
        <dbReference type="ARBA" id="ARBA00023077"/>
    </source>
</evidence>
<keyword evidence="19" id="KW-1185">Reference proteome</keyword>
<keyword evidence="4" id="KW-0410">Iron transport</keyword>
<feature type="short sequence motif" description="TonB C-terminal box" evidence="13">
    <location>
        <begin position="659"/>
        <end position="676"/>
    </location>
</feature>
<feature type="chain" id="PRO_5018204267" evidence="15">
    <location>
        <begin position="23"/>
        <end position="676"/>
    </location>
</feature>
<comment type="subcellular location">
    <subcellularLocation>
        <location evidence="1 12">Cell outer membrane</location>
        <topology evidence="1 12">Multi-pass membrane protein</topology>
    </subcellularLocation>
</comment>
<protein>
    <submittedName>
        <fullName evidence="18">TonB-dependent receptor</fullName>
    </submittedName>
</protein>
<accession>A0A3P3QP68</accession>
<keyword evidence="18" id="KW-0675">Receptor</keyword>
<dbReference type="PROSITE" id="PS01156">
    <property type="entry name" value="TONB_DEPENDENT_REC_2"/>
    <property type="match status" value="1"/>
</dbReference>
<dbReference type="EMBL" id="RRCF01000001">
    <property type="protein sequence ID" value="RRJ23036.1"/>
    <property type="molecule type" value="Genomic_DNA"/>
</dbReference>
<evidence type="ECO:0000256" key="11">
    <source>
        <dbReference type="ARBA" id="ARBA00023237"/>
    </source>
</evidence>
<evidence type="ECO:0000256" key="13">
    <source>
        <dbReference type="PROSITE-ProRule" id="PRU10144"/>
    </source>
</evidence>
<keyword evidence="3 12" id="KW-1134">Transmembrane beta strand</keyword>
<dbReference type="GO" id="GO:0009279">
    <property type="term" value="C:cell outer membrane"/>
    <property type="evidence" value="ECO:0007669"/>
    <property type="project" value="UniProtKB-SubCell"/>
</dbReference>
<evidence type="ECO:0000256" key="14">
    <source>
        <dbReference type="RuleBase" id="RU003357"/>
    </source>
</evidence>
<dbReference type="InterPro" id="IPR039426">
    <property type="entry name" value="TonB-dep_rcpt-like"/>
</dbReference>
<keyword evidence="2 12" id="KW-0813">Transport</keyword>
<dbReference type="InterPro" id="IPR036942">
    <property type="entry name" value="Beta-barrel_TonB_sf"/>
</dbReference>
<dbReference type="Proteomes" id="UP000276260">
    <property type="component" value="Unassembled WGS sequence"/>
</dbReference>
<evidence type="ECO:0000256" key="2">
    <source>
        <dbReference type="ARBA" id="ARBA00022448"/>
    </source>
</evidence>
<dbReference type="Pfam" id="PF00593">
    <property type="entry name" value="TonB_dep_Rec_b-barrel"/>
    <property type="match status" value="1"/>
</dbReference>
<comment type="caution">
    <text evidence="18">The sequence shown here is derived from an EMBL/GenBank/DDBJ whole genome shotgun (WGS) entry which is preliminary data.</text>
</comment>
<keyword evidence="10 12" id="KW-0472">Membrane</keyword>
<evidence type="ECO:0000256" key="10">
    <source>
        <dbReference type="ARBA" id="ARBA00023136"/>
    </source>
</evidence>
<dbReference type="InterPro" id="IPR012910">
    <property type="entry name" value="Plug_dom"/>
</dbReference>
<keyword evidence="6 15" id="KW-0732">Signal</keyword>
<dbReference type="InterPro" id="IPR010917">
    <property type="entry name" value="TonB_rcpt_CS"/>
</dbReference>
<keyword evidence="5 12" id="KW-0812">Transmembrane</keyword>
<evidence type="ECO:0000256" key="6">
    <source>
        <dbReference type="ARBA" id="ARBA00022729"/>
    </source>
</evidence>
<name>A0A3P3QP68_9GAMM</name>
<dbReference type="OrthoDB" id="9760620at2"/>
<feature type="domain" description="TonB-dependent receptor-like beta-barrel" evidence="16">
    <location>
        <begin position="227"/>
        <end position="641"/>
    </location>
</feature>
<dbReference type="RefSeq" id="WP_052749273.1">
    <property type="nucleotide sequence ID" value="NZ_LAVS01000010.1"/>
</dbReference>
<organism evidence="18 19">
    <name type="scientific">Rheinheimera mesophila</name>
    <dbReference type="NCBI Taxonomy" id="1547515"/>
    <lineage>
        <taxon>Bacteria</taxon>
        <taxon>Pseudomonadati</taxon>
        <taxon>Pseudomonadota</taxon>
        <taxon>Gammaproteobacteria</taxon>
        <taxon>Chromatiales</taxon>
        <taxon>Chromatiaceae</taxon>
        <taxon>Rheinheimera</taxon>
    </lineage>
</organism>
<dbReference type="AlphaFoldDB" id="A0A3P3QP68"/>
<dbReference type="Gene3D" id="2.170.130.10">
    <property type="entry name" value="TonB-dependent receptor, plug domain"/>
    <property type="match status" value="1"/>
</dbReference>
<evidence type="ECO:0000256" key="8">
    <source>
        <dbReference type="ARBA" id="ARBA00023065"/>
    </source>
</evidence>
<dbReference type="PANTHER" id="PTHR32552:SF81">
    <property type="entry name" value="TONB-DEPENDENT OUTER MEMBRANE RECEPTOR"/>
    <property type="match status" value="1"/>
</dbReference>
<dbReference type="PANTHER" id="PTHR32552">
    <property type="entry name" value="FERRICHROME IRON RECEPTOR-RELATED"/>
    <property type="match status" value="1"/>
</dbReference>
<dbReference type="Gene3D" id="2.40.170.20">
    <property type="entry name" value="TonB-dependent receptor, beta-barrel domain"/>
    <property type="match status" value="1"/>
</dbReference>
<gene>
    <name evidence="18" type="ORF">EIK76_02815</name>
</gene>
<evidence type="ECO:0000259" key="16">
    <source>
        <dbReference type="Pfam" id="PF00593"/>
    </source>
</evidence>
<dbReference type="InterPro" id="IPR000531">
    <property type="entry name" value="Beta-barrel_TonB"/>
</dbReference>
<evidence type="ECO:0000256" key="5">
    <source>
        <dbReference type="ARBA" id="ARBA00022692"/>
    </source>
</evidence>
<evidence type="ECO:0000256" key="3">
    <source>
        <dbReference type="ARBA" id="ARBA00022452"/>
    </source>
</evidence>
<evidence type="ECO:0000256" key="12">
    <source>
        <dbReference type="PROSITE-ProRule" id="PRU01360"/>
    </source>
</evidence>
<sequence>MNYLPFKLSAVALSFFSAATLAADNPSTEHTPAEIIVVTAQGQQSPWLGSAASSFYKSFELQPLQTDAATLLQHIPGIQADSRANYAQDTRLSARGFGSRSSFGIRGLRLLQDGIPLSSPDGQGQFSSVLLDQLASVEVLTGPLAVLYGNATGGVVALQSRWPTENSAAVQLSHSQFARQQLLSASVVKGKHASSVSLKNAELQSQRAHSDAKKQQAQWLWQSAFEQDLKLQLRYDWSYDPLLQDPLGLTLQEWQSNPRQTASNALAFDTRKFTKQQQWSINLSQQGVDQSWRLAAWFGQRDVGQYLGFDGSAPTSAGGVVDLSRPYQGLDAAYSWQFDQLRLSLGGALEQSTDERRGYVNNQGVQGDLRRDEEGEVQSADLYSRFVWDFDSAWQLSGGIRHSDLDFDVTDFYITAQNPDDSGSTSFANTSAALALNFAQSEQLSWYLSAGRGFETPTFTEMAYQSNGEGLNLALKESTNQQWELGNKWQQENWRSSLALFLVESENELVVDQSSGGRTSYRNASETKRTGVELSALWFASASWQHQWTLTQLNARFTQGDLDGKLLPGVAKQQAQWQISWMPLQSSDWMLQFDTLYRGKIATSDQNLLFAPSATVYHLKLVAQSQFSAMQLRYYLGVDNLTDKNYIGAVVVNQANGRAFEPALPRSVSLGFSLNF</sequence>
<dbReference type="Pfam" id="PF07715">
    <property type="entry name" value="Plug"/>
    <property type="match status" value="1"/>
</dbReference>
<evidence type="ECO:0000256" key="15">
    <source>
        <dbReference type="SAM" id="SignalP"/>
    </source>
</evidence>
<dbReference type="SUPFAM" id="SSF56935">
    <property type="entry name" value="Porins"/>
    <property type="match status" value="1"/>
</dbReference>
<evidence type="ECO:0000256" key="7">
    <source>
        <dbReference type="ARBA" id="ARBA00023004"/>
    </source>
</evidence>
<evidence type="ECO:0000313" key="18">
    <source>
        <dbReference type="EMBL" id="RRJ23036.1"/>
    </source>
</evidence>
<evidence type="ECO:0000256" key="4">
    <source>
        <dbReference type="ARBA" id="ARBA00022496"/>
    </source>
</evidence>
<dbReference type="PROSITE" id="PS52016">
    <property type="entry name" value="TONB_DEPENDENT_REC_3"/>
    <property type="match status" value="1"/>
</dbReference>
<feature type="domain" description="TonB-dependent receptor plug" evidence="17">
    <location>
        <begin position="65"/>
        <end position="155"/>
    </location>
</feature>